<evidence type="ECO:0000313" key="2">
    <source>
        <dbReference type="Proteomes" id="UP001055879"/>
    </source>
</evidence>
<accession>A0ACB9BEU7</accession>
<reference evidence="2" key="1">
    <citation type="journal article" date="2022" name="Mol. Ecol. Resour.">
        <title>The genomes of chicory, endive, great burdock and yacon provide insights into Asteraceae palaeo-polyploidization history and plant inulin production.</title>
        <authorList>
            <person name="Fan W."/>
            <person name="Wang S."/>
            <person name="Wang H."/>
            <person name="Wang A."/>
            <person name="Jiang F."/>
            <person name="Liu H."/>
            <person name="Zhao H."/>
            <person name="Xu D."/>
            <person name="Zhang Y."/>
        </authorList>
    </citation>
    <scope>NUCLEOTIDE SEQUENCE [LARGE SCALE GENOMIC DNA]</scope>
    <source>
        <strain evidence="2">cv. Niubang</strain>
    </source>
</reference>
<keyword evidence="2" id="KW-1185">Reference proteome</keyword>
<name>A0ACB9BEU7_ARCLA</name>
<protein>
    <submittedName>
        <fullName evidence="1">Uncharacterized protein</fullName>
    </submittedName>
</protein>
<reference evidence="1 2" key="2">
    <citation type="journal article" date="2022" name="Mol. Ecol. Resour.">
        <title>The genomes of chicory, endive, great burdock and yacon provide insights into Asteraceae paleo-polyploidization history and plant inulin production.</title>
        <authorList>
            <person name="Fan W."/>
            <person name="Wang S."/>
            <person name="Wang H."/>
            <person name="Wang A."/>
            <person name="Jiang F."/>
            <person name="Liu H."/>
            <person name="Zhao H."/>
            <person name="Xu D."/>
            <person name="Zhang Y."/>
        </authorList>
    </citation>
    <scope>NUCLEOTIDE SEQUENCE [LARGE SCALE GENOMIC DNA]</scope>
    <source>
        <strain evidence="2">cv. Niubang</strain>
    </source>
</reference>
<proteinExistence type="predicted"/>
<organism evidence="1 2">
    <name type="scientific">Arctium lappa</name>
    <name type="common">Greater burdock</name>
    <name type="synonym">Lappa major</name>
    <dbReference type="NCBI Taxonomy" id="4217"/>
    <lineage>
        <taxon>Eukaryota</taxon>
        <taxon>Viridiplantae</taxon>
        <taxon>Streptophyta</taxon>
        <taxon>Embryophyta</taxon>
        <taxon>Tracheophyta</taxon>
        <taxon>Spermatophyta</taxon>
        <taxon>Magnoliopsida</taxon>
        <taxon>eudicotyledons</taxon>
        <taxon>Gunneridae</taxon>
        <taxon>Pentapetalae</taxon>
        <taxon>asterids</taxon>
        <taxon>campanulids</taxon>
        <taxon>Asterales</taxon>
        <taxon>Asteraceae</taxon>
        <taxon>Carduoideae</taxon>
        <taxon>Cardueae</taxon>
        <taxon>Arctiinae</taxon>
        <taxon>Arctium</taxon>
    </lineage>
</organism>
<gene>
    <name evidence="1" type="ORF">L6452_20110</name>
</gene>
<comment type="caution">
    <text evidence="1">The sequence shown here is derived from an EMBL/GenBank/DDBJ whole genome shotgun (WGS) entry which is preliminary data.</text>
</comment>
<sequence length="391" mass="44821">MDDCSWRLLYIHISCGFSGGAPKLHSQRRAFAIAEMAKTRSMTRNENHGASSRKRFKASDDGGSPSWSEVHHDVLFLIMMQLGVVDFLAFSGVCQSWRELALANRHKFMSSRQPMSIYMSSTGDKKYCYLDDFNGRKFKTILPTSTFRMCVGLTSGYLILFGRRNRDFLLVNPITKHELHFPVYPFYVGTRPSRIRAVLVYSPSLRGWVFLITVRFSTTVSFSLPGEQSCWKSLSCRFPICDIHVFKGKIYILNVNSLLYETRLGQNPTLTPLKMKNTPDSYLVLPEFVSSDEHIYLMGPVSGNLYMVQELDFDNMKWSYPKNTIGEYTLFLGELKCAAAIKPSSWDDSQKQFNNPAYSYGGYDKSEKASPFTGHMWYFPHDCFNVNLLEE</sequence>
<dbReference type="EMBL" id="CM042052">
    <property type="protein sequence ID" value="KAI3719215.1"/>
    <property type="molecule type" value="Genomic_DNA"/>
</dbReference>
<dbReference type="Proteomes" id="UP001055879">
    <property type="component" value="Linkage Group LG06"/>
</dbReference>
<evidence type="ECO:0000313" key="1">
    <source>
        <dbReference type="EMBL" id="KAI3719215.1"/>
    </source>
</evidence>